<reference evidence="2" key="1">
    <citation type="journal article" date="2015" name="Nature">
        <title>Complex archaea that bridge the gap between prokaryotes and eukaryotes.</title>
        <authorList>
            <person name="Spang A."/>
            <person name="Saw J.H."/>
            <person name="Jorgensen S.L."/>
            <person name="Zaremba-Niedzwiedzka K."/>
            <person name="Martijn J."/>
            <person name="Lind A.E."/>
            <person name="van Eijk R."/>
            <person name="Schleper C."/>
            <person name="Guy L."/>
            <person name="Ettema T.J."/>
        </authorList>
    </citation>
    <scope>NUCLEOTIDE SEQUENCE</scope>
</reference>
<keyword evidence="1" id="KW-0472">Membrane</keyword>
<sequence>MSESRKSKLKVSEIVSLAGLLLGIVVLLSMVGMLVGPRLWEMYGPATPTHEPEWRDIRQIYTPSDTMVGCVDTTLQLGPAQEKLYFYSAMSVALEMDLIPGMSEKENLDDFRVAWIWSSEEGLKYALVVEGAVALEFELLCTIPNEDNSGPGLIVFESVEIKTLDR</sequence>
<keyword evidence="1" id="KW-1133">Transmembrane helix</keyword>
<proteinExistence type="predicted"/>
<keyword evidence="1" id="KW-0812">Transmembrane</keyword>
<evidence type="ECO:0000313" key="2">
    <source>
        <dbReference type="EMBL" id="KKN64485.1"/>
    </source>
</evidence>
<comment type="caution">
    <text evidence="2">The sequence shown here is derived from an EMBL/GenBank/DDBJ whole genome shotgun (WGS) entry which is preliminary data.</text>
</comment>
<dbReference type="AlphaFoldDB" id="A0A0F9S6I5"/>
<accession>A0A0F9S6I5</accession>
<organism evidence="2">
    <name type="scientific">marine sediment metagenome</name>
    <dbReference type="NCBI Taxonomy" id="412755"/>
    <lineage>
        <taxon>unclassified sequences</taxon>
        <taxon>metagenomes</taxon>
        <taxon>ecological metagenomes</taxon>
    </lineage>
</organism>
<feature type="transmembrane region" description="Helical" evidence="1">
    <location>
        <begin position="14"/>
        <end position="35"/>
    </location>
</feature>
<name>A0A0F9S6I5_9ZZZZ</name>
<dbReference type="EMBL" id="LAZR01000553">
    <property type="protein sequence ID" value="KKN64485.1"/>
    <property type="molecule type" value="Genomic_DNA"/>
</dbReference>
<evidence type="ECO:0000256" key="1">
    <source>
        <dbReference type="SAM" id="Phobius"/>
    </source>
</evidence>
<protein>
    <submittedName>
        <fullName evidence="2">Uncharacterized protein</fullName>
    </submittedName>
</protein>
<gene>
    <name evidence="2" type="ORF">LCGC14_0490980</name>
</gene>